<feature type="transmembrane region" description="Helical" evidence="1">
    <location>
        <begin position="198"/>
        <end position="226"/>
    </location>
</feature>
<keyword evidence="3" id="KW-0645">Protease</keyword>
<dbReference type="HOGENOM" id="CLU_064706_4_0_6"/>
<name>Q31GQ5_HYDCU</name>
<dbReference type="AlphaFoldDB" id="Q31GQ5"/>
<sequence length="274" mass="30514">MSKPSSLPNQDTFSLFSLVPFLLITFGISWGILGLYIALPESMSALFGNISGQHPLFFLAVYAPAIAAILIISYHAGWQGLKRYFSRLTLWRTSLTWYIFLMLGIPLTFFIGAAIKGTLSSAFLIPSSFQLLLMMLLITLIKGPVEELGWRGFMLPLLQRNLSPFWAGILLGVIWGIWHLPAFFLSGTPQGAWDFMPFFTGSVALSIIITALFNASNGSILLPALFHFQLINPLWPDAQPYDTYLLIIVALLVVGYNRETMFSRNKAITEVIPS</sequence>
<dbReference type="KEGG" id="tcx:Tcr_1073"/>
<keyword evidence="1" id="KW-0812">Transmembrane</keyword>
<keyword evidence="1" id="KW-1133">Transmembrane helix</keyword>
<dbReference type="GO" id="GO:0080120">
    <property type="term" value="P:CAAX-box protein maturation"/>
    <property type="evidence" value="ECO:0007669"/>
    <property type="project" value="UniProtKB-ARBA"/>
</dbReference>
<dbReference type="GO" id="GO:0004175">
    <property type="term" value="F:endopeptidase activity"/>
    <property type="evidence" value="ECO:0007669"/>
    <property type="project" value="UniProtKB-ARBA"/>
</dbReference>
<feature type="domain" description="CAAX prenyl protease 2/Lysostaphin resistance protein A-like" evidence="2">
    <location>
        <begin position="130"/>
        <end position="228"/>
    </location>
</feature>
<dbReference type="eggNOG" id="COG1266">
    <property type="taxonomic scope" value="Bacteria"/>
</dbReference>
<dbReference type="OrthoDB" id="3693644at2"/>
<dbReference type="MEROPS" id="G05.004"/>
<dbReference type="GO" id="GO:0006508">
    <property type="term" value="P:proteolysis"/>
    <property type="evidence" value="ECO:0007669"/>
    <property type="project" value="UniProtKB-KW"/>
</dbReference>
<proteinExistence type="predicted"/>
<gene>
    <name evidence="3" type="ordered locus">Tcr_1073</name>
</gene>
<evidence type="ECO:0000259" key="2">
    <source>
        <dbReference type="Pfam" id="PF02517"/>
    </source>
</evidence>
<dbReference type="STRING" id="317025.Tcr_1073"/>
<dbReference type="Pfam" id="PF02517">
    <property type="entry name" value="Rce1-like"/>
    <property type="match status" value="1"/>
</dbReference>
<evidence type="ECO:0000256" key="1">
    <source>
        <dbReference type="SAM" id="Phobius"/>
    </source>
</evidence>
<dbReference type="InterPro" id="IPR003675">
    <property type="entry name" value="Rce1/LyrA-like_dom"/>
</dbReference>
<evidence type="ECO:0000313" key="3">
    <source>
        <dbReference type="EMBL" id="ABB41668.1"/>
    </source>
</evidence>
<protein>
    <submittedName>
        <fullName evidence="3">CAAX amino terminal protease family protein</fullName>
    </submittedName>
</protein>
<feature type="transmembrane region" description="Helical" evidence="1">
    <location>
        <begin position="95"/>
        <end position="115"/>
    </location>
</feature>
<dbReference type="PANTHER" id="PTHR35797">
    <property type="entry name" value="PROTEASE-RELATED"/>
    <property type="match status" value="1"/>
</dbReference>
<dbReference type="PANTHER" id="PTHR35797:SF1">
    <property type="entry name" value="PROTEASE"/>
    <property type="match status" value="1"/>
</dbReference>
<keyword evidence="3" id="KW-0378">Hydrolase</keyword>
<accession>Q31GQ5</accession>
<feature type="transmembrane region" description="Helical" evidence="1">
    <location>
        <begin position="238"/>
        <end position="256"/>
    </location>
</feature>
<feature type="transmembrane region" description="Helical" evidence="1">
    <location>
        <begin position="56"/>
        <end position="75"/>
    </location>
</feature>
<feature type="transmembrane region" description="Helical" evidence="1">
    <location>
        <begin position="12"/>
        <end position="36"/>
    </location>
</feature>
<dbReference type="EMBL" id="CP000109">
    <property type="protein sequence ID" value="ABB41668.1"/>
    <property type="molecule type" value="Genomic_DNA"/>
</dbReference>
<organism evidence="3">
    <name type="scientific">Hydrogenovibrio crunogenus (strain DSM 25203 / XCL-2)</name>
    <name type="common">Thiomicrospira crunogena</name>
    <dbReference type="NCBI Taxonomy" id="317025"/>
    <lineage>
        <taxon>Bacteria</taxon>
        <taxon>Pseudomonadati</taxon>
        <taxon>Pseudomonadota</taxon>
        <taxon>Gammaproteobacteria</taxon>
        <taxon>Thiotrichales</taxon>
        <taxon>Piscirickettsiaceae</taxon>
        <taxon>Hydrogenovibrio</taxon>
    </lineage>
</organism>
<keyword evidence="1" id="KW-0472">Membrane</keyword>
<feature type="transmembrane region" description="Helical" evidence="1">
    <location>
        <begin position="122"/>
        <end position="145"/>
    </location>
</feature>
<feature type="transmembrane region" description="Helical" evidence="1">
    <location>
        <begin position="165"/>
        <end position="186"/>
    </location>
</feature>
<dbReference type="InterPro" id="IPR042150">
    <property type="entry name" value="MmRce1-like"/>
</dbReference>
<reference evidence="3" key="1">
    <citation type="submission" date="2006-07" db="EMBL/GenBank/DDBJ databases">
        <title>Complete sequence of Thiomicrospira crunogena XCL-2.</title>
        <authorList>
            <consortium name="US DOE Joint Genome Institute"/>
            <person name="Copeland A."/>
            <person name="Lucas S."/>
            <person name="Lapidus A."/>
            <person name="Barry K."/>
            <person name="Detter J.C."/>
            <person name="Glavina del Rio T."/>
            <person name="Hammon N."/>
            <person name="Israni S."/>
            <person name="Dalin E."/>
            <person name="Tice H."/>
            <person name="Pitluck S."/>
            <person name="Chain P."/>
            <person name="Malfatti S."/>
            <person name="Shin M."/>
            <person name="Vergez L."/>
            <person name="Schmutz J."/>
            <person name="Larimer F."/>
            <person name="Land M."/>
            <person name="Hauser L."/>
            <person name="Kyrpides N."/>
            <person name="Lykidis A."/>
            <person name="Scott K.M."/>
            <person name="Sievert S."/>
            <person name="Kerfeld C."/>
            <person name="Freyermuth S."/>
            <person name="Dobrinski K."/>
            <person name="Boller A."/>
            <person name="Fitzpatrick K."/>
            <person name="Thoma P."/>
            <person name="Moore J."/>
            <person name="Richardson P."/>
        </authorList>
    </citation>
    <scope>NUCLEOTIDE SEQUENCE</scope>
    <source>
        <strain evidence="3">XCL-2</strain>
    </source>
</reference>